<dbReference type="SUPFAM" id="SSF55874">
    <property type="entry name" value="ATPase domain of HSP90 chaperone/DNA topoisomerase II/histidine kinase"/>
    <property type="match status" value="1"/>
</dbReference>
<dbReference type="PANTHER" id="PTHR43719">
    <property type="entry name" value="TWO-COMPONENT HISTIDINE KINASE"/>
    <property type="match status" value="1"/>
</dbReference>
<dbReference type="InterPro" id="IPR003661">
    <property type="entry name" value="HisK_dim/P_dom"/>
</dbReference>
<organism evidence="7 8">
    <name type="scientific">Alteromonas hispanica</name>
    <dbReference type="NCBI Taxonomy" id="315421"/>
    <lineage>
        <taxon>Bacteria</taxon>
        <taxon>Pseudomonadati</taxon>
        <taxon>Pseudomonadota</taxon>
        <taxon>Gammaproteobacteria</taxon>
        <taxon>Alteromonadales</taxon>
        <taxon>Alteromonadaceae</taxon>
        <taxon>Alteromonas/Salinimonas group</taxon>
        <taxon>Alteromonas</taxon>
    </lineage>
</organism>
<dbReference type="InterPro" id="IPR050956">
    <property type="entry name" value="2C_system_His_kinase"/>
</dbReference>
<dbReference type="InterPro" id="IPR035965">
    <property type="entry name" value="PAS-like_dom_sf"/>
</dbReference>
<dbReference type="InterPro" id="IPR003594">
    <property type="entry name" value="HATPase_dom"/>
</dbReference>
<dbReference type="PANTHER" id="PTHR43719:SF28">
    <property type="entry name" value="PEROXIDE STRESS-ACTIVATED HISTIDINE KINASE MAK1-RELATED"/>
    <property type="match status" value="1"/>
</dbReference>
<dbReference type="SUPFAM" id="SSF47384">
    <property type="entry name" value="Homodimeric domain of signal transducing histidine kinase"/>
    <property type="match status" value="1"/>
</dbReference>
<dbReference type="SUPFAM" id="SSF52172">
    <property type="entry name" value="CheY-like"/>
    <property type="match status" value="1"/>
</dbReference>
<evidence type="ECO:0000259" key="5">
    <source>
        <dbReference type="PROSITE" id="PS50109"/>
    </source>
</evidence>
<dbReference type="PROSITE" id="PS50109">
    <property type="entry name" value="HIS_KIN"/>
    <property type="match status" value="1"/>
</dbReference>
<dbReference type="SMART" id="SM00387">
    <property type="entry name" value="HATPase_c"/>
    <property type="match status" value="1"/>
</dbReference>
<dbReference type="PROSITE" id="PS50110">
    <property type="entry name" value="RESPONSE_REGULATORY"/>
    <property type="match status" value="1"/>
</dbReference>
<dbReference type="EMBL" id="JAAAWP010000001">
    <property type="protein sequence ID" value="NDW20335.1"/>
    <property type="molecule type" value="Genomic_DNA"/>
</dbReference>
<proteinExistence type="predicted"/>
<evidence type="ECO:0000256" key="3">
    <source>
        <dbReference type="ARBA" id="ARBA00022553"/>
    </source>
</evidence>
<evidence type="ECO:0000313" key="8">
    <source>
        <dbReference type="Proteomes" id="UP000478837"/>
    </source>
</evidence>
<dbReference type="InterPro" id="IPR001789">
    <property type="entry name" value="Sig_transdc_resp-reg_receiver"/>
</dbReference>
<name>A0A6L9MR10_9ALTE</name>
<dbReference type="InterPro" id="IPR011006">
    <property type="entry name" value="CheY-like_superfamily"/>
</dbReference>
<dbReference type="GO" id="GO:0000155">
    <property type="term" value="F:phosphorelay sensor kinase activity"/>
    <property type="evidence" value="ECO:0007669"/>
    <property type="project" value="InterPro"/>
</dbReference>
<dbReference type="InterPro" id="IPR036097">
    <property type="entry name" value="HisK_dim/P_sf"/>
</dbReference>
<keyword evidence="3 4" id="KW-0597">Phosphoprotein</keyword>
<dbReference type="AlphaFoldDB" id="A0A6L9MR10"/>
<protein>
    <recommendedName>
        <fullName evidence="2">histidine kinase</fullName>
        <ecNumber evidence="2">2.7.13.3</ecNumber>
    </recommendedName>
</protein>
<feature type="modified residue" description="4-aspartylphosphate" evidence="4">
    <location>
        <position position="618"/>
    </location>
</feature>
<dbReference type="SMART" id="SM00448">
    <property type="entry name" value="REC"/>
    <property type="match status" value="1"/>
</dbReference>
<gene>
    <name evidence="7" type="ORF">GTW09_02160</name>
</gene>
<evidence type="ECO:0000256" key="4">
    <source>
        <dbReference type="PROSITE-ProRule" id="PRU00169"/>
    </source>
</evidence>
<dbReference type="CDD" id="cd17546">
    <property type="entry name" value="REC_hyHK_CKI1_RcsC-like"/>
    <property type="match status" value="1"/>
</dbReference>
<dbReference type="SMART" id="SM00388">
    <property type="entry name" value="HisKA"/>
    <property type="match status" value="1"/>
</dbReference>
<dbReference type="EC" id="2.7.13.3" evidence="2"/>
<feature type="domain" description="Histidine kinase" evidence="5">
    <location>
        <begin position="326"/>
        <end position="546"/>
    </location>
</feature>
<reference evidence="7 8" key="1">
    <citation type="submission" date="2020-01" db="EMBL/GenBank/DDBJ databases">
        <title>Genomes of bacteria type strains.</title>
        <authorList>
            <person name="Chen J."/>
            <person name="Zhu S."/>
            <person name="Yang J."/>
        </authorList>
    </citation>
    <scope>NUCLEOTIDE SEQUENCE [LARGE SCALE GENOMIC DNA]</scope>
    <source>
        <strain evidence="7 8">LMG 22958</strain>
    </source>
</reference>
<sequence length="693" mass="76454">MIFYDEQSNLNAVLGERLQDTFQSIVKSAAKTMSVFQCVLVCLHKESVEVVAKASSAHAPSFTVIPSFAGHFSYESSAAENSAIDSSAIDSSAIDDSAIIERYFPQSSIAASSVFKQWAKTYFGANTFLRGKAHRLDDKCVFLVAINVNPERKDEGDKLVLLDEWLDTELSKFQLEKAENKQNTLYEKLQSVADIGTWEVEFATNTLTWSSQTRKIHEVDSTFKPTLDSAINFYKEGFDRDEIARIVANTIETGEPWSSTLQLVSAKGNIVWIETHGMAEMQNGKCLRLFGTCQNVNKAVKLRIALDEKRQEAEGIAAEKGALLSRVSHELKTPLNGITGMLEAIKGENEEARRIKKAEFALRSAKRLSALINDVVDYTSIIKRDFTLDRAPFNLKLLFEDIVSVLKMRCEDQNSRLTAHYAFDATTVIEGDAARLAQVMKNVVSHLTKYAQDKEIVLHVALKHRENDAMLMASVSGKEVVLDEDAVAQLFEPLAGTRAQASEELNDNGLALTAAKQLVSKMKGELTVSSNDEQGTCFDIVIPVESVKQCDGLNEEVSFTPELLEEKINILVVDDNDINRMVLESMFDELPFTVDSAENGQIAVDKARSTSYDLIFMDCAMPVLDGIGATKVILAEKLLSEIGRIVAVTANTSIEDKKACLGAGMSGFLPKPVVKNDVLSHVKQALVSKLTFT</sequence>
<dbReference type="CDD" id="cd00082">
    <property type="entry name" value="HisKA"/>
    <property type="match status" value="1"/>
</dbReference>
<dbReference type="Pfam" id="PF00512">
    <property type="entry name" value="HisKA"/>
    <property type="match status" value="1"/>
</dbReference>
<evidence type="ECO:0000256" key="1">
    <source>
        <dbReference type="ARBA" id="ARBA00000085"/>
    </source>
</evidence>
<evidence type="ECO:0000259" key="6">
    <source>
        <dbReference type="PROSITE" id="PS50110"/>
    </source>
</evidence>
<evidence type="ECO:0000313" key="7">
    <source>
        <dbReference type="EMBL" id="NDW20335.1"/>
    </source>
</evidence>
<dbReference type="SUPFAM" id="SSF55785">
    <property type="entry name" value="PYP-like sensor domain (PAS domain)"/>
    <property type="match status" value="1"/>
</dbReference>
<dbReference type="InterPro" id="IPR005467">
    <property type="entry name" value="His_kinase_dom"/>
</dbReference>
<dbReference type="RefSeq" id="WP_163109671.1">
    <property type="nucleotide sequence ID" value="NZ_JAAAWP010000001.1"/>
</dbReference>
<comment type="catalytic activity">
    <reaction evidence="1">
        <text>ATP + protein L-histidine = ADP + protein N-phospho-L-histidine.</text>
        <dbReference type="EC" id="2.7.13.3"/>
    </reaction>
</comment>
<dbReference type="Pfam" id="PF00072">
    <property type="entry name" value="Response_reg"/>
    <property type="match status" value="1"/>
</dbReference>
<dbReference type="Proteomes" id="UP000478837">
    <property type="component" value="Unassembled WGS sequence"/>
</dbReference>
<comment type="caution">
    <text evidence="7">The sequence shown here is derived from an EMBL/GenBank/DDBJ whole genome shotgun (WGS) entry which is preliminary data.</text>
</comment>
<dbReference type="Pfam" id="PF02518">
    <property type="entry name" value="HATPase_c"/>
    <property type="match status" value="1"/>
</dbReference>
<dbReference type="Gene3D" id="3.40.50.2300">
    <property type="match status" value="1"/>
</dbReference>
<evidence type="ECO:0000256" key="2">
    <source>
        <dbReference type="ARBA" id="ARBA00012438"/>
    </source>
</evidence>
<accession>A0A6L9MR10</accession>
<dbReference type="Gene3D" id="3.30.450.20">
    <property type="entry name" value="PAS domain"/>
    <property type="match status" value="1"/>
</dbReference>
<feature type="domain" description="Response regulatory" evidence="6">
    <location>
        <begin position="569"/>
        <end position="686"/>
    </location>
</feature>
<dbReference type="Gene3D" id="1.10.287.130">
    <property type="match status" value="1"/>
</dbReference>
<keyword evidence="8" id="KW-1185">Reference proteome</keyword>
<dbReference type="InterPro" id="IPR036890">
    <property type="entry name" value="HATPase_C_sf"/>
</dbReference>
<dbReference type="Gene3D" id="3.30.565.10">
    <property type="entry name" value="Histidine kinase-like ATPase, C-terminal domain"/>
    <property type="match status" value="1"/>
</dbReference>